<dbReference type="AlphaFoldDB" id="A0AAV1EA92"/>
<gene>
    <name evidence="2" type="ORF">OLC1_LOCUS22824</name>
</gene>
<keyword evidence="3" id="KW-1185">Reference proteome</keyword>
<dbReference type="Proteomes" id="UP001161247">
    <property type="component" value="Chromosome 8"/>
</dbReference>
<feature type="region of interest" description="Disordered" evidence="1">
    <location>
        <begin position="230"/>
        <end position="379"/>
    </location>
</feature>
<evidence type="ECO:0000313" key="3">
    <source>
        <dbReference type="Proteomes" id="UP001161247"/>
    </source>
</evidence>
<name>A0AAV1EA92_OLDCO</name>
<feature type="compositionally biased region" description="Basic and acidic residues" evidence="1">
    <location>
        <begin position="338"/>
        <end position="361"/>
    </location>
</feature>
<reference evidence="2" key="1">
    <citation type="submission" date="2023-03" db="EMBL/GenBank/DDBJ databases">
        <authorList>
            <person name="Julca I."/>
        </authorList>
    </citation>
    <scope>NUCLEOTIDE SEQUENCE</scope>
</reference>
<evidence type="ECO:0000313" key="2">
    <source>
        <dbReference type="EMBL" id="CAI9116560.1"/>
    </source>
</evidence>
<feature type="compositionally biased region" description="Basic and acidic residues" evidence="1">
    <location>
        <begin position="230"/>
        <end position="262"/>
    </location>
</feature>
<accession>A0AAV1EA92</accession>
<dbReference type="EMBL" id="OX459125">
    <property type="protein sequence ID" value="CAI9116560.1"/>
    <property type="molecule type" value="Genomic_DNA"/>
</dbReference>
<feature type="compositionally biased region" description="Basic and acidic residues" evidence="1">
    <location>
        <begin position="287"/>
        <end position="313"/>
    </location>
</feature>
<sequence>MALWLEFKAPSLLHALNSVMPFTHDTTLICSASGLSLYAVGAALAGSAVIRCTGFDPVGATSGASRPMTTAPPSQSMSTVGPSDSRLITLPNQAYIDYRCEIAYVEVDEYPALDEEAIAEFDYHAVVTMSLVDFFGSDTHLTPSDGFSVKTAISSFKQPVALTYDLQLLYYVVFPSVYHSEQVTIRLLPKSHYHSQDLRMFHLVMEVDIIDDVKVNLFVAVLDDETSSEVKDEAAKKDKSKEKTWLDRAREKARLDDEDHEAKKKKKKKETTGLNITNGHLAGLDGETSKVKANLDDKTAKEKTRLDDEDHEAKKKKKKKKTTGLDITDGHLTGLDGETSKVKTNLDEKAAKKEKSKEKMALHKSYNKSAPKVDAAAPVSVTPSKPLTKAEELLEKEVNVKSTRKVLLWRSLSRRRLKQR</sequence>
<feature type="region of interest" description="Disordered" evidence="1">
    <location>
        <begin position="63"/>
        <end position="82"/>
    </location>
</feature>
<organism evidence="2 3">
    <name type="scientific">Oldenlandia corymbosa var. corymbosa</name>
    <dbReference type="NCBI Taxonomy" id="529605"/>
    <lineage>
        <taxon>Eukaryota</taxon>
        <taxon>Viridiplantae</taxon>
        <taxon>Streptophyta</taxon>
        <taxon>Embryophyta</taxon>
        <taxon>Tracheophyta</taxon>
        <taxon>Spermatophyta</taxon>
        <taxon>Magnoliopsida</taxon>
        <taxon>eudicotyledons</taxon>
        <taxon>Gunneridae</taxon>
        <taxon>Pentapetalae</taxon>
        <taxon>asterids</taxon>
        <taxon>lamiids</taxon>
        <taxon>Gentianales</taxon>
        <taxon>Rubiaceae</taxon>
        <taxon>Rubioideae</taxon>
        <taxon>Spermacoceae</taxon>
        <taxon>Hedyotis-Oldenlandia complex</taxon>
        <taxon>Oldenlandia</taxon>
    </lineage>
</organism>
<proteinExistence type="predicted"/>
<evidence type="ECO:0000256" key="1">
    <source>
        <dbReference type="SAM" id="MobiDB-lite"/>
    </source>
</evidence>
<protein>
    <submittedName>
        <fullName evidence="2">OLC1v1017743C1</fullName>
    </submittedName>
</protein>